<protein>
    <submittedName>
        <fullName evidence="5">PD40 domain-containing protein</fullName>
    </submittedName>
</protein>
<dbReference type="InterPro" id="IPR058923">
    <property type="entry name" value="RCC1-like_dom"/>
</dbReference>
<feature type="region of interest" description="Disordered" evidence="3">
    <location>
        <begin position="1006"/>
        <end position="1029"/>
    </location>
</feature>
<dbReference type="PROSITE" id="PS50012">
    <property type="entry name" value="RCC1_3"/>
    <property type="match status" value="13"/>
</dbReference>
<feature type="domain" description="RCC1-like" evidence="4">
    <location>
        <begin position="45"/>
        <end position="339"/>
    </location>
</feature>
<dbReference type="PRINTS" id="PR00633">
    <property type="entry name" value="RCCNDNSATION"/>
</dbReference>
<keyword evidence="2" id="KW-0677">Repeat</keyword>
<evidence type="ECO:0000256" key="2">
    <source>
        <dbReference type="ARBA" id="ARBA00022737"/>
    </source>
</evidence>
<evidence type="ECO:0000259" key="4">
    <source>
        <dbReference type="Pfam" id="PF25390"/>
    </source>
</evidence>
<feature type="domain" description="RCC1-like" evidence="4">
    <location>
        <begin position="472"/>
        <end position="755"/>
    </location>
</feature>
<dbReference type="RefSeq" id="WP_192029787.1">
    <property type="nucleotide sequence ID" value="NZ_JACYTR010000021.1"/>
</dbReference>
<dbReference type="InterPro" id="IPR009091">
    <property type="entry name" value="RCC1/BLIP-II"/>
</dbReference>
<keyword evidence="1" id="KW-0344">Guanine-nucleotide releasing factor</keyword>
<reference evidence="5 6" key="1">
    <citation type="submission" date="2020-09" db="EMBL/GenBank/DDBJ databases">
        <title>Pseudoxanthomonas sp. CAU 1598 isolated from sand of Yaerae Beach.</title>
        <authorList>
            <person name="Kim W."/>
        </authorList>
    </citation>
    <scope>NUCLEOTIDE SEQUENCE [LARGE SCALE GENOMIC DNA]</scope>
    <source>
        <strain evidence="5 6">CAU 1598</strain>
    </source>
</reference>
<accession>A0AAW3ZMR5</accession>
<dbReference type="EMBL" id="JACYTR010000021">
    <property type="protein sequence ID" value="MBD8526367.1"/>
    <property type="molecule type" value="Genomic_DNA"/>
</dbReference>
<proteinExistence type="predicted"/>
<dbReference type="SUPFAM" id="SSF82171">
    <property type="entry name" value="DPP6 N-terminal domain-like"/>
    <property type="match status" value="1"/>
</dbReference>
<keyword evidence="6" id="KW-1185">Reference proteome</keyword>
<dbReference type="Proteomes" id="UP000613768">
    <property type="component" value="Unassembled WGS sequence"/>
</dbReference>
<dbReference type="InterPro" id="IPR051553">
    <property type="entry name" value="Ran_GTPase-activating"/>
</dbReference>
<evidence type="ECO:0000256" key="3">
    <source>
        <dbReference type="SAM" id="MobiDB-lite"/>
    </source>
</evidence>
<evidence type="ECO:0000256" key="1">
    <source>
        <dbReference type="ARBA" id="ARBA00022658"/>
    </source>
</evidence>
<dbReference type="InterPro" id="IPR011042">
    <property type="entry name" value="6-blade_b-propeller_TolB-like"/>
</dbReference>
<name>A0AAW3ZMR5_9GAMM</name>
<feature type="region of interest" description="Disordered" evidence="3">
    <location>
        <begin position="757"/>
        <end position="777"/>
    </location>
</feature>
<comment type="caution">
    <text evidence="5">The sequence shown here is derived from an EMBL/GenBank/DDBJ whole genome shotgun (WGS) entry which is preliminary data.</text>
</comment>
<gene>
    <name evidence="5" type="ORF">IFO71_11525</name>
</gene>
<evidence type="ECO:0000313" key="5">
    <source>
        <dbReference type="EMBL" id="MBD8526367.1"/>
    </source>
</evidence>
<sequence length="1451" mass="150533">MKCEAGRCWHAGKGLGRKTLGGLYRRCWMLALLLATPLALAQPVPLDQVESVAAGGAHTCAADQQRGVRCWGLNFLAQLGDGSRRDRLLPVAVAGLGELVKALAAGQDHSCALLDNGAVRCWGMNFYGQLGDGSTELGLSLVTPQGLNSGVRALAAGADHTCALTEQGAVLCWGANYAGQLGDGSGIDRLTPTAVAGLSSGVRAIGAGQRHSCAVLDGGGIRCWGFNFAGQLGDGSFEDRLSPVAVQGIDDGLRVAGGERFSCALRAGGGVSCWGANNNSQLGAGDDETDRSTPIATAGLPGPASAIDLGAEHGCALVTEQVYCWGRNDVGQLGDGTPIRRHIATPVQGLAASVTAIALGDLHSCARSAQATLQCWGLNFSGQLGDGSTTQSFVPLATLGLNTAISALDVGEEHSCALDQNGAVSCWGLNFSGQLGDGGRDQRLRPGAVSGLNSAVNAIDVGGFHACARRGGAALCWGRNDFGQLGDDSGLDQFSPVPVLGLDSGVSAISAGGVHSCAVQNGALFCWGHNFAGQLGDASDQRRFRPVPVVGLSSGVSQVASSFAAHTCALTSAGGLKCWGANERGQLGDGSTTTRLTPVDVPGLGSAIRQVALGREHSCALSTAGAVQCWGSNDNFQLGSFEIGDRLRPVDVPGLAQGVAQIALGNSHTCALSTAGAVSCFGRNDAGQIGDGTSLQRAEPAPVSGLQRDVIAIAAGAEHNCALLRGGAIRCWGSNYSGQFGNQRFAGSPTPVAVKLDRDNRKRPTPDGNAASLRPASDSSGRYLVFESEASNLIDGDSNQSRDVFRVDTHSGALQRVSLDNDGAQLGGHAGEAAISADGQRVLFIAPDAAVNALLGESAKARAKRQKGGQTGLFLRNMQTGTTQRIASTVSEGSSPRFAGNGGALVFTAINTEFSQGPTETRQVFLQPLDAAGLPQGSAQCVSCKSVLADGSDSGENSDGEGTDAVISADGQWVAWTSSAKNVLSGVQPACPSANTQVLLRNMQTGQVQTVSSPSSGGNCNQAGGQSSSPDMAFSGELLVFESDFPLVPHDSNQLQDVYLFDAQSNALTRLSETSSGADGNGASASPSIAGDGQTVVFQSQAYNLSSQADNNEVADIFSWSAGQTGLSRVSDNAIGDQADAVSDYPVLNFGGTQVIFESDATNLLLGRGGLDTNGVTDLFQSINPSAVTALKTATWWKEQESGWGLFIFDQGNLLAPAWFTYDDDGEPAWFLAGGAFPQADGSFRGDLFRFTGLPYNQIGGIASETSTAVGSLSLRFIGDQSLRFEYQVGAVSQFKQLTRFPFGPRRLVCRPSSDPNREFASNYSDVWWGGADQSGWGLFLTHVGDGLFAIWYTYDLDHEPLFLSLLTQRQADGRFSGQVFRQADGLPFDQIDNQPPSPGAQAIGTVSFEFDNGAHGRFSYQIDGVNQTREIQRLQVGSVASSCETVELVD</sequence>
<dbReference type="PANTHER" id="PTHR45982">
    <property type="entry name" value="REGULATOR OF CHROMOSOME CONDENSATION"/>
    <property type="match status" value="1"/>
</dbReference>
<dbReference type="Pfam" id="PF07676">
    <property type="entry name" value="PD40"/>
    <property type="match status" value="1"/>
</dbReference>
<dbReference type="SUPFAM" id="SSF50985">
    <property type="entry name" value="RCC1/BLIP-II"/>
    <property type="match status" value="2"/>
</dbReference>
<dbReference type="Gene3D" id="2.130.10.30">
    <property type="entry name" value="Regulator of chromosome condensation 1/beta-lactamase-inhibitor protein II"/>
    <property type="match status" value="4"/>
</dbReference>
<dbReference type="Gene3D" id="2.120.10.30">
    <property type="entry name" value="TolB, C-terminal domain"/>
    <property type="match status" value="1"/>
</dbReference>
<dbReference type="InterPro" id="IPR011659">
    <property type="entry name" value="WD40"/>
</dbReference>
<dbReference type="PANTHER" id="PTHR45982:SF1">
    <property type="entry name" value="REGULATOR OF CHROMOSOME CONDENSATION"/>
    <property type="match status" value="1"/>
</dbReference>
<dbReference type="InterPro" id="IPR000408">
    <property type="entry name" value="Reg_chr_condens"/>
</dbReference>
<organism evidence="5 6">
    <name type="scientific">Pseudomarimonas arenosa</name>
    <dbReference type="NCBI Taxonomy" id="2774145"/>
    <lineage>
        <taxon>Bacteria</taxon>
        <taxon>Pseudomonadati</taxon>
        <taxon>Pseudomonadota</taxon>
        <taxon>Gammaproteobacteria</taxon>
        <taxon>Lysobacterales</taxon>
        <taxon>Lysobacteraceae</taxon>
        <taxon>Pseudomarimonas</taxon>
    </lineage>
</organism>
<dbReference type="Pfam" id="PF25390">
    <property type="entry name" value="WD40_RLD"/>
    <property type="match status" value="2"/>
</dbReference>
<dbReference type="GO" id="GO:0005737">
    <property type="term" value="C:cytoplasm"/>
    <property type="evidence" value="ECO:0007669"/>
    <property type="project" value="TreeGrafter"/>
</dbReference>
<dbReference type="Pfam" id="PF13540">
    <property type="entry name" value="RCC1_2"/>
    <property type="match status" value="2"/>
</dbReference>
<dbReference type="GO" id="GO:0005085">
    <property type="term" value="F:guanyl-nucleotide exchange factor activity"/>
    <property type="evidence" value="ECO:0007669"/>
    <property type="project" value="TreeGrafter"/>
</dbReference>
<evidence type="ECO:0000313" key="6">
    <source>
        <dbReference type="Proteomes" id="UP000613768"/>
    </source>
</evidence>